<evidence type="ECO:0000313" key="3">
    <source>
        <dbReference type="Proteomes" id="UP000820818"/>
    </source>
</evidence>
<reference evidence="2" key="1">
    <citation type="submission" date="2022-05" db="EMBL/GenBank/DDBJ databases">
        <title>A multi-omics perspective on studying reproductive biology in Daphnia sinensis.</title>
        <authorList>
            <person name="Jia J."/>
        </authorList>
    </citation>
    <scope>NUCLEOTIDE SEQUENCE</scope>
    <source>
        <strain evidence="2">WSL</strain>
    </source>
</reference>
<proteinExistence type="predicted"/>
<evidence type="ECO:0000256" key="1">
    <source>
        <dbReference type="SAM" id="MobiDB-lite"/>
    </source>
</evidence>
<feature type="compositionally biased region" description="Basic residues" evidence="1">
    <location>
        <begin position="55"/>
        <end position="64"/>
    </location>
</feature>
<evidence type="ECO:0000313" key="2">
    <source>
        <dbReference type="EMBL" id="KAI9550528.1"/>
    </source>
</evidence>
<dbReference type="Proteomes" id="UP000820818">
    <property type="component" value="Unassembled WGS sequence"/>
</dbReference>
<protein>
    <submittedName>
        <fullName evidence="2">Uncharacterized protein</fullName>
    </submittedName>
</protein>
<sequence>MKGGGQHTRFGRTNAASGCCGLPVGVHYKTRAFLSQIRNLQYQNQFPNPPPPPPQKKKIVRLFK</sequence>
<accession>A0AAD5PMB4</accession>
<dbReference type="AlphaFoldDB" id="A0AAD5PMB4"/>
<comment type="caution">
    <text evidence="2">The sequence shown here is derived from an EMBL/GenBank/DDBJ whole genome shotgun (WGS) entry which is preliminary data.</text>
</comment>
<keyword evidence="3" id="KW-1185">Reference proteome</keyword>
<dbReference type="EMBL" id="WJBH02000138">
    <property type="protein sequence ID" value="KAI9550528.1"/>
    <property type="molecule type" value="Genomic_DNA"/>
</dbReference>
<name>A0AAD5PMB4_9CRUS</name>
<organism evidence="2 3">
    <name type="scientific">Daphnia sinensis</name>
    <dbReference type="NCBI Taxonomy" id="1820382"/>
    <lineage>
        <taxon>Eukaryota</taxon>
        <taxon>Metazoa</taxon>
        <taxon>Ecdysozoa</taxon>
        <taxon>Arthropoda</taxon>
        <taxon>Crustacea</taxon>
        <taxon>Branchiopoda</taxon>
        <taxon>Diplostraca</taxon>
        <taxon>Cladocera</taxon>
        <taxon>Anomopoda</taxon>
        <taxon>Daphniidae</taxon>
        <taxon>Daphnia</taxon>
        <taxon>Daphnia similis group</taxon>
    </lineage>
</organism>
<feature type="region of interest" description="Disordered" evidence="1">
    <location>
        <begin position="42"/>
        <end position="64"/>
    </location>
</feature>
<gene>
    <name evidence="2" type="ORF">GHT06_005848</name>
</gene>